<dbReference type="PANTHER" id="PTHR46586:SF3">
    <property type="entry name" value="ANKYRIN REPEAT-CONTAINING PROTEIN"/>
    <property type="match status" value="1"/>
</dbReference>
<proteinExistence type="predicted"/>
<reference evidence="2" key="1">
    <citation type="journal article" date="2016" name="Nat. Commun.">
        <title>The Gonium pectorale genome demonstrates co-option of cell cycle regulation during the evolution of multicellularity.</title>
        <authorList>
            <person name="Hanschen E.R."/>
            <person name="Marriage T.N."/>
            <person name="Ferris P.J."/>
            <person name="Hamaji T."/>
            <person name="Toyoda A."/>
            <person name="Fujiyama A."/>
            <person name="Neme R."/>
            <person name="Noguchi H."/>
            <person name="Minakuchi Y."/>
            <person name="Suzuki M."/>
            <person name="Kawai-Toyooka H."/>
            <person name="Smith D.R."/>
            <person name="Sparks H."/>
            <person name="Anderson J."/>
            <person name="Bakaric R."/>
            <person name="Luria V."/>
            <person name="Karger A."/>
            <person name="Kirschner M.W."/>
            <person name="Durand P.M."/>
            <person name="Michod R.E."/>
            <person name="Nozaki H."/>
            <person name="Olson B.J."/>
        </authorList>
    </citation>
    <scope>NUCLEOTIDE SEQUENCE [LARGE SCALE GENOMIC DNA]</scope>
    <source>
        <strain evidence="2">NIES-2863</strain>
    </source>
</reference>
<organism evidence="1 2">
    <name type="scientific">Gonium pectorale</name>
    <name type="common">Green alga</name>
    <dbReference type="NCBI Taxonomy" id="33097"/>
    <lineage>
        <taxon>Eukaryota</taxon>
        <taxon>Viridiplantae</taxon>
        <taxon>Chlorophyta</taxon>
        <taxon>core chlorophytes</taxon>
        <taxon>Chlorophyceae</taxon>
        <taxon>CS clade</taxon>
        <taxon>Chlamydomonadales</taxon>
        <taxon>Volvocaceae</taxon>
        <taxon>Gonium</taxon>
    </lineage>
</organism>
<dbReference type="SUPFAM" id="SSF140860">
    <property type="entry name" value="Pseudo ankyrin repeat-like"/>
    <property type="match status" value="1"/>
</dbReference>
<dbReference type="PANTHER" id="PTHR46586">
    <property type="entry name" value="ANKYRIN REPEAT-CONTAINING PROTEIN"/>
    <property type="match status" value="1"/>
</dbReference>
<dbReference type="InterPro" id="IPR052050">
    <property type="entry name" value="SecEffector_AnkRepeat"/>
</dbReference>
<evidence type="ECO:0000313" key="1">
    <source>
        <dbReference type="EMBL" id="KXZ48866.1"/>
    </source>
</evidence>
<keyword evidence="2" id="KW-1185">Reference proteome</keyword>
<dbReference type="STRING" id="33097.A0A150GGB3"/>
<dbReference type="SUPFAM" id="SSF48403">
    <property type="entry name" value="Ankyrin repeat"/>
    <property type="match status" value="1"/>
</dbReference>
<comment type="caution">
    <text evidence="1">The sequence shown here is derived from an EMBL/GenBank/DDBJ whole genome shotgun (WGS) entry which is preliminary data.</text>
</comment>
<name>A0A150GGB3_GONPE</name>
<gene>
    <name evidence="1" type="ORF">GPECTOR_25g451</name>
</gene>
<dbReference type="Gene3D" id="1.25.40.20">
    <property type="entry name" value="Ankyrin repeat-containing domain"/>
    <property type="match status" value="1"/>
</dbReference>
<dbReference type="Proteomes" id="UP000075714">
    <property type="component" value="Unassembled WGS sequence"/>
</dbReference>
<dbReference type="OrthoDB" id="548461at2759"/>
<evidence type="ECO:0008006" key="3">
    <source>
        <dbReference type="Google" id="ProtNLM"/>
    </source>
</evidence>
<dbReference type="EMBL" id="LSYV01000026">
    <property type="protein sequence ID" value="KXZ48866.1"/>
    <property type="molecule type" value="Genomic_DNA"/>
</dbReference>
<evidence type="ECO:0000313" key="2">
    <source>
        <dbReference type="Proteomes" id="UP000075714"/>
    </source>
</evidence>
<sequence length="455" mass="47683">MVAAEAAGCLLTYEVFEAAAIAGQLSSCQWLFESACPTCPDGSGGRSGLLAAAASGGHQHVCEWLLTLALTWSTCGDAEAAGGGHVGLMEWLRERRSQLRVLNFLPDEEQRLRLLEGSARGCDLPTLQRLWQQQCGNQLGRNEKARVLAAATGADGVSTPSEPDWALKVEWLWSQGCRPTRLVVEAAASCSDASRRLAWLRGRGFSVGEAAVTAAARTGNLEALTYLLAEAVVHPCSDGFAAGRAAAGVGQLLALQALYGAGWPLDDPYIGHAAARGGHLHVLVWLGETLGAGAVPRSTFLFAVATTSGSVELLAWLRQRGCPWDHAAYKGAAESGCVMALEWLAEHGCPMPGNGAPYVAACLNGDLASARCLRRLGCPWGPSGEVFYRVATWGPLPMVRWLLEAGCPFDYEAELARAALAARAGPQRIADVLKLLCEHGGRGAAGASAAAAATS</sequence>
<dbReference type="InterPro" id="IPR036770">
    <property type="entry name" value="Ankyrin_rpt-contain_sf"/>
</dbReference>
<accession>A0A150GGB3</accession>
<protein>
    <recommendedName>
        <fullName evidence="3">Ankyrin repeat domain-containing protein</fullName>
    </recommendedName>
</protein>
<dbReference type="AlphaFoldDB" id="A0A150GGB3"/>